<organism evidence="2 3">
    <name type="scientific">Candidatus Blackburnbacteria bacterium RIFCSPHIGHO2_01_FULL_43_15b</name>
    <dbReference type="NCBI Taxonomy" id="1797513"/>
    <lineage>
        <taxon>Bacteria</taxon>
        <taxon>Candidatus Blackburniibacteriota</taxon>
    </lineage>
</organism>
<protein>
    <submittedName>
        <fullName evidence="2">Uncharacterized protein</fullName>
    </submittedName>
</protein>
<comment type="caution">
    <text evidence="2">The sequence shown here is derived from an EMBL/GenBank/DDBJ whole genome shotgun (WGS) entry which is preliminary data.</text>
</comment>
<evidence type="ECO:0000313" key="2">
    <source>
        <dbReference type="EMBL" id="OGY09042.1"/>
    </source>
</evidence>
<gene>
    <name evidence="2" type="ORF">A2782_00960</name>
</gene>
<evidence type="ECO:0000256" key="1">
    <source>
        <dbReference type="SAM" id="MobiDB-lite"/>
    </source>
</evidence>
<dbReference type="EMBL" id="MHBW01000017">
    <property type="protein sequence ID" value="OGY09042.1"/>
    <property type="molecule type" value="Genomic_DNA"/>
</dbReference>
<dbReference type="AlphaFoldDB" id="A0A1G1V0Y2"/>
<feature type="compositionally biased region" description="Basic residues" evidence="1">
    <location>
        <begin position="114"/>
        <end position="124"/>
    </location>
</feature>
<reference evidence="2 3" key="1">
    <citation type="journal article" date="2016" name="Nat. Commun.">
        <title>Thousands of microbial genomes shed light on interconnected biogeochemical processes in an aquifer system.</title>
        <authorList>
            <person name="Anantharaman K."/>
            <person name="Brown C.T."/>
            <person name="Hug L.A."/>
            <person name="Sharon I."/>
            <person name="Castelle C.J."/>
            <person name="Probst A.J."/>
            <person name="Thomas B.C."/>
            <person name="Singh A."/>
            <person name="Wilkins M.J."/>
            <person name="Karaoz U."/>
            <person name="Brodie E.L."/>
            <person name="Williams K.H."/>
            <person name="Hubbard S.S."/>
            <person name="Banfield J.F."/>
        </authorList>
    </citation>
    <scope>NUCLEOTIDE SEQUENCE [LARGE SCALE GENOMIC DNA]</scope>
</reference>
<evidence type="ECO:0000313" key="3">
    <source>
        <dbReference type="Proteomes" id="UP000177967"/>
    </source>
</evidence>
<proteinExistence type="predicted"/>
<accession>A0A1G1V0Y2</accession>
<feature type="region of interest" description="Disordered" evidence="1">
    <location>
        <begin position="104"/>
        <end position="124"/>
    </location>
</feature>
<dbReference type="Proteomes" id="UP000177967">
    <property type="component" value="Unassembled WGS sequence"/>
</dbReference>
<dbReference type="STRING" id="1797513.A2782_00960"/>
<sequence>MSKLFYDHLIILEEVEIELGKLELDRDEKRELEELIEETLHHRVLDRVLSELPRVHHEEFLQRFAETPHDPCLIGYLNKKIEQSVEEHIQDEVKKMKKEIMADIQAGAKEHKGQGKKKRARLLT</sequence>
<name>A0A1G1V0Y2_9BACT</name>